<dbReference type="Proteomes" id="UP001295684">
    <property type="component" value="Unassembled WGS sequence"/>
</dbReference>
<gene>
    <name evidence="2" type="ORF">ECRASSUSDP1_LOCUS27340</name>
</gene>
<evidence type="ECO:0000256" key="1">
    <source>
        <dbReference type="SAM" id="SignalP"/>
    </source>
</evidence>
<dbReference type="AlphaFoldDB" id="A0AAD1Y9Y1"/>
<comment type="caution">
    <text evidence="2">The sequence shown here is derived from an EMBL/GenBank/DDBJ whole genome shotgun (WGS) entry which is preliminary data.</text>
</comment>
<reference evidence="2" key="1">
    <citation type="submission" date="2023-07" db="EMBL/GenBank/DDBJ databases">
        <authorList>
            <consortium name="AG Swart"/>
            <person name="Singh M."/>
            <person name="Singh A."/>
            <person name="Seah K."/>
            <person name="Emmerich C."/>
        </authorList>
    </citation>
    <scope>NUCLEOTIDE SEQUENCE</scope>
    <source>
        <strain evidence="2">DP1</strain>
    </source>
</reference>
<keyword evidence="3" id="KW-1185">Reference proteome</keyword>
<keyword evidence="1" id="KW-0732">Signal</keyword>
<name>A0AAD1Y9Y1_EUPCR</name>
<protein>
    <submittedName>
        <fullName evidence="2">Uncharacterized protein</fullName>
    </submittedName>
</protein>
<accession>A0AAD1Y9Y1</accession>
<organism evidence="2 3">
    <name type="scientific">Euplotes crassus</name>
    <dbReference type="NCBI Taxonomy" id="5936"/>
    <lineage>
        <taxon>Eukaryota</taxon>
        <taxon>Sar</taxon>
        <taxon>Alveolata</taxon>
        <taxon>Ciliophora</taxon>
        <taxon>Intramacronucleata</taxon>
        <taxon>Spirotrichea</taxon>
        <taxon>Hypotrichia</taxon>
        <taxon>Euplotida</taxon>
        <taxon>Euplotidae</taxon>
        <taxon>Moneuplotes</taxon>
    </lineage>
</organism>
<feature type="signal peptide" evidence="1">
    <location>
        <begin position="1"/>
        <end position="20"/>
    </location>
</feature>
<evidence type="ECO:0000313" key="2">
    <source>
        <dbReference type="EMBL" id="CAI2385757.1"/>
    </source>
</evidence>
<evidence type="ECO:0000313" key="3">
    <source>
        <dbReference type="Proteomes" id="UP001295684"/>
    </source>
</evidence>
<dbReference type="EMBL" id="CAMPGE010028211">
    <property type="protein sequence ID" value="CAI2385757.1"/>
    <property type="molecule type" value="Genomic_DNA"/>
</dbReference>
<sequence>MKRISCITCCNILLISSGASEDCCDLGVFEDILACSLSTDNYSN</sequence>
<feature type="chain" id="PRO_5042082214" evidence="1">
    <location>
        <begin position="21"/>
        <end position="44"/>
    </location>
</feature>
<proteinExistence type="predicted"/>